<dbReference type="AlphaFoldDB" id="A0A4Y7T1N7"/>
<feature type="compositionally biased region" description="Basic residues" evidence="8">
    <location>
        <begin position="644"/>
        <end position="658"/>
    </location>
</feature>
<keyword evidence="6 7" id="KW-0539">Nucleus</keyword>
<evidence type="ECO:0000256" key="7">
    <source>
        <dbReference type="PIRNR" id="PIRNR038919"/>
    </source>
</evidence>
<dbReference type="GO" id="GO:1902626">
    <property type="term" value="P:assembly of large subunit precursor of preribosome"/>
    <property type="evidence" value="ECO:0007669"/>
    <property type="project" value="UniProtKB-ARBA"/>
</dbReference>
<dbReference type="Pfam" id="PF08155">
    <property type="entry name" value="NOGCT"/>
    <property type="match status" value="1"/>
</dbReference>
<feature type="region of interest" description="Disordered" evidence="8">
    <location>
        <begin position="545"/>
        <end position="664"/>
    </location>
</feature>
<dbReference type="PANTHER" id="PTHR45759">
    <property type="entry name" value="NUCLEOLAR GTP-BINDING PROTEIN 1"/>
    <property type="match status" value="1"/>
</dbReference>
<feature type="domain" description="OBG-type G" evidence="9">
    <location>
        <begin position="169"/>
        <end position="341"/>
    </location>
</feature>
<dbReference type="GO" id="GO:0005730">
    <property type="term" value="C:nucleolus"/>
    <property type="evidence" value="ECO:0007669"/>
    <property type="project" value="UniProtKB-SubCell"/>
</dbReference>
<dbReference type="SUPFAM" id="SSF52540">
    <property type="entry name" value="P-loop containing nucleoside triphosphate hydrolases"/>
    <property type="match status" value="1"/>
</dbReference>
<dbReference type="InterPro" id="IPR012973">
    <property type="entry name" value="NOG_C"/>
</dbReference>
<evidence type="ECO:0000256" key="8">
    <source>
        <dbReference type="SAM" id="MobiDB-lite"/>
    </source>
</evidence>
<name>A0A4Y7T1N7_COPMI</name>
<dbReference type="CDD" id="cd01897">
    <property type="entry name" value="NOG"/>
    <property type="match status" value="1"/>
</dbReference>
<dbReference type="STRING" id="71717.A0A4Y7T1N7"/>
<keyword evidence="3 7" id="KW-0690">Ribosome biogenesis</keyword>
<gene>
    <name evidence="10" type="ORF">FA13DRAFT_1633602</name>
</gene>
<dbReference type="EMBL" id="QPFP01000035">
    <property type="protein sequence ID" value="TEB28076.1"/>
    <property type="molecule type" value="Genomic_DNA"/>
</dbReference>
<dbReference type="InterPro" id="IPR027417">
    <property type="entry name" value="P-loop_NTPase"/>
</dbReference>
<evidence type="ECO:0000259" key="9">
    <source>
        <dbReference type="PROSITE" id="PS51710"/>
    </source>
</evidence>
<dbReference type="FunFam" id="1.20.120.1190:FF:000001">
    <property type="entry name" value="Nucleolar GTP-binding protein 1"/>
    <property type="match status" value="1"/>
</dbReference>
<evidence type="ECO:0000256" key="2">
    <source>
        <dbReference type="ARBA" id="ARBA00004604"/>
    </source>
</evidence>
<comment type="subcellular location">
    <subcellularLocation>
        <location evidence="2 7">Nucleus</location>
        <location evidence="2 7">Nucleolus</location>
    </subcellularLocation>
</comment>
<dbReference type="PRINTS" id="PR00326">
    <property type="entry name" value="GTP1OBG"/>
</dbReference>
<dbReference type="OrthoDB" id="415015at2759"/>
<dbReference type="Gene3D" id="3.40.50.300">
    <property type="entry name" value="P-loop containing nucleotide triphosphate hydrolases"/>
    <property type="match status" value="1"/>
</dbReference>
<reference evidence="10 11" key="1">
    <citation type="journal article" date="2019" name="Nat. Ecol. Evol.">
        <title>Megaphylogeny resolves global patterns of mushroom evolution.</title>
        <authorList>
            <person name="Varga T."/>
            <person name="Krizsan K."/>
            <person name="Foldi C."/>
            <person name="Dima B."/>
            <person name="Sanchez-Garcia M."/>
            <person name="Sanchez-Ramirez S."/>
            <person name="Szollosi G.J."/>
            <person name="Szarkandi J.G."/>
            <person name="Papp V."/>
            <person name="Albert L."/>
            <person name="Andreopoulos W."/>
            <person name="Angelini C."/>
            <person name="Antonin V."/>
            <person name="Barry K.W."/>
            <person name="Bougher N.L."/>
            <person name="Buchanan P."/>
            <person name="Buyck B."/>
            <person name="Bense V."/>
            <person name="Catcheside P."/>
            <person name="Chovatia M."/>
            <person name="Cooper J."/>
            <person name="Damon W."/>
            <person name="Desjardin D."/>
            <person name="Finy P."/>
            <person name="Geml J."/>
            <person name="Haridas S."/>
            <person name="Hughes K."/>
            <person name="Justo A."/>
            <person name="Karasinski D."/>
            <person name="Kautmanova I."/>
            <person name="Kiss B."/>
            <person name="Kocsube S."/>
            <person name="Kotiranta H."/>
            <person name="LaButti K.M."/>
            <person name="Lechner B.E."/>
            <person name="Liimatainen K."/>
            <person name="Lipzen A."/>
            <person name="Lukacs Z."/>
            <person name="Mihaltcheva S."/>
            <person name="Morgado L.N."/>
            <person name="Niskanen T."/>
            <person name="Noordeloos M.E."/>
            <person name="Ohm R.A."/>
            <person name="Ortiz-Santana B."/>
            <person name="Ovrebo C."/>
            <person name="Racz N."/>
            <person name="Riley R."/>
            <person name="Savchenko A."/>
            <person name="Shiryaev A."/>
            <person name="Soop K."/>
            <person name="Spirin V."/>
            <person name="Szebenyi C."/>
            <person name="Tomsovsky M."/>
            <person name="Tulloss R.E."/>
            <person name="Uehling J."/>
            <person name="Grigoriev I.V."/>
            <person name="Vagvolgyi C."/>
            <person name="Papp T."/>
            <person name="Martin F.M."/>
            <person name="Miettinen O."/>
            <person name="Hibbett D.S."/>
            <person name="Nagy L.G."/>
        </authorList>
    </citation>
    <scope>NUCLEOTIDE SEQUENCE [LARGE SCALE GENOMIC DNA]</scope>
    <source>
        <strain evidence="10 11">FP101781</strain>
    </source>
</reference>
<organism evidence="10 11">
    <name type="scientific">Coprinellus micaceus</name>
    <name type="common">Glistening ink-cap mushroom</name>
    <name type="synonym">Coprinus micaceus</name>
    <dbReference type="NCBI Taxonomy" id="71717"/>
    <lineage>
        <taxon>Eukaryota</taxon>
        <taxon>Fungi</taxon>
        <taxon>Dikarya</taxon>
        <taxon>Basidiomycota</taxon>
        <taxon>Agaricomycotina</taxon>
        <taxon>Agaricomycetes</taxon>
        <taxon>Agaricomycetidae</taxon>
        <taxon>Agaricales</taxon>
        <taxon>Agaricineae</taxon>
        <taxon>Psathyrellaceae</taxon>
        <taxon>Coprinellus</taxon>
    </lineage>
</organism>
<comment type="caution">
    <text evidence="10">The sequence shown here is derived from an EMBL/GenBank/DDBJ whole genome shotgun (WGS) entry which is preliminary data.</text>
</comment>
<feature type="compositionally biased region" description="Basic and acidic residues" evidence="8">
    <location>
        <begin position="484"/>
        <end position="494"/>
    </location>
</feature>
<dbReference type="Pfam" id="PF06858">
    <property type="entry name" value="NOG1"/>
    <property type="match status" value="1"/>
</dbReference>
<keyword evidence="5" id="KW-0342">GTP-binding</keyword>
<dbReference type="InterPro" id="IPR041623">
    <property type="entry name" value="NOG1_N"/>
</dbReference>
<feature type="compositionally biased region" description="Acidic residues" evidence="8">
    <location>
        <begin position="557"/>
        <end position="577"/>
    </location>
</feature>
<sequence length="664" mass="75358">MSTSGLKAIAPVPTAADFLDIVLSKTQRKTPTVIHKNFKISRIRNFYMRKVKFCQDMFDEKLGAILTEFPVLDDLHPFLSSLMNVLYDKNHYKLALGQLRTARHLIDQVAKDYCRLLKFGDSLYRCKQLKRAALGRMATIMKRQKDPLAYLEQVRQHISRLPAIDPNTRTLLVCGYPNVGKSSFINKVTRADVDVQPYAFTTKSLFVGHLDYKYLRWQVIDTPGILDHPLEEMNTIEMQSITAMAHLKSAILYFMDLSEQCGYTVEAQCKLFHSIKPLFANKPTVLVINKIDVMKIDDLHPDNRALVEEIINMEGVTCVQVSCFTEEGVMELKNKACDALLAHRVDVKMKGSKINSVANRIHVAVPKPRDDVARTPFIPDAVKNKRKFTQDDPERPRLLRDEELENGGAGVFNINLKKDYILANPEWKFDIVPEIMDGRNVADFIDPEIADKLEALEREEERLEAEGFYDSEGEMFDSDDEREAAEMEEREFHKGTSQLSKKATKNAARLPRTAGLRTITELTAELTRAGYDPSRIEERAKMLAKIQGSKRRREDVSEGDDVDMDSADGASEDEAMEVDGAHKSAKRAKTTSGRVTTKRVPASDRQMTGLKNEQQLTKARELHKFAQRPRNAMAKAGEADRVIKTKLPKHLFAGKRKGGKTDRR</sequence>
<dbReference type="InterPro" id="IPR024926">
    <property type="entry name" value="NOG1"/>
</dbReference>
<evidence type="ECO:0000256" key="5">
    <source>
        <dbReference type="ARBA" id="ARBA00023134"/>
    </source>
</evidence>
<dbReference type="InterPro" id="IPR006073">
    <property type="entry name" value="GTP-bd"/>
</dbReference>
<dbReference type="PROSITE" id="PS51710">
    <property type="entry name" value="G_OBG"/>
    <property type="match status" value="1"/>
</dbReference>
<dbReference type="PIRSF" id="PIRSF038919">
    <property type="entry name" value="NOG1"/>
    <property type="match status" value="1"/>
</dbReference>
<dbReference type="GO" id="GO:0005525">
    <property type="term" value="F:GTP binding"/>
    <property type="evidence" value="ECO:0007669"/>
    <property type="project" value="UniProtKB-KW"/>
</dbReference>
<keyword evidence="11" id="KW-1185">Reference proteome</keyword>
<dbReference type="Pfam" id="PF17835">
    <property type="entry name" value="NOG1_N"/>
    <property type="match status" value="1"/>
</dbReference>
<evidence type="ECO:0000256" key="3">
    <source>
        <dbReference type="ARBA" id="ARBA00022517"/>
    </source>
</evidence>
<evidence type="ECO:0000256" key="1">
    <source>
        <dbReference type="ARBA" id="ARBA00002889"/>
    </source>
</evidence>
<dbReference type="InterPro" id="IPR031167">
    <property type="entry name" value="G_OBG"/>
</dbReference>
<evidence type="ECO:0000256" key="4">
    <source>
        <dbReference type="ARBA" id="ARBA00022741"/>
    </source>
</evidence>
<evidence type="ECO:0000256" key="6">
    <source>
        <dbReference type="ARBA" id="ARBA00023242"/>
    </source>
</evidence>
<proteinExistence type="inferred from homology"/>
<feature type="region of interest" description="Disordered" evidence="8">
    <location>
        <begin position="484"/>
        <end position="508"/>
    </location>
</feature>
<evidence type="ECO:0000313" key="11">
    <source>
        <dbReference type="Proteomes" id="UP000298030"/>
    </source>
</evidence>
<dbReference type="Proteomes" id="UP000298030">
    <property type="component" value="Unassembled WGS sequence"/>
</dbReference>
<dbReference type="Gene3D" id="1.20.120.1190">
    <property type="match status" value="1"/>
</dbReference>
<comment type="similarity">
    <text evidence="7">Belongs to the TRAFAC class OBG-HflX-like GTPase superfamily. OBG GTPase family. NOG subfamily.</text>
</comment>
<keyword evidence="4" id="KW-0547">Nucleotide-binding</keyword>
<dbReference type="FunFam" id="3.40.50.300:FF:000496">
    <property type="entry name" value="Nucleolar GTP-binding protein 1"/>
    <property type="match status" value="1"/>
</dbReference>
<evidence type="ECO:0000313" key="10">
    <source>
        <dbReference type="EMBL" id="TEB28076.1"/>
    </source>
</evidence>
<protein>
    <recommendedName>
        <fullName evidence="7">Nucleolar GTP-binding protein 1</fullName>
    </recommendedName>
</protein>
<comment type="function">
    <text evidence="1 7">Involved in the biogenesis of the 60S ribosomal subunit.</text>
</comment>
<feature type="compositionally biased region" description="Polar residues" evidence="8">
    <location>
        <begin position="605"/>
        <end position="617"/>
    </location>
</feature>
<dbReference type="InterPro" id="IPR010674">
    <property type="entry name" value="NOG1_Rossman_fold_dom"/>
</dbReference>
<accession>A0A4Y7T1N7</accession>